<sequence length="172" mass="19983">MMSGTHFSKTIFKIFHDFRVFCEEQNKWPTFGAVVSVVTDFSFANIHAIFRACNKTNSMEYLDLTYKIASDEVDHPKDLVTKHLCCAHLMKNFSKGINDCFTDNEVREFYKDIMASVMNMDFFSDIEDCSQSLCVLLFSPVMNKIVREHLDMLLNSKNADPIDLDIYRFSRV</sequence>
<dbReference type="Proteomes" id="UP001153737">
    <property type="component" value="Chromosome 1"/>
</dbReference>
<protein>
    <submittedName>
        <fullName evidence="1">Uncharacterized protein</fullName>
    </submittedName>
</protein>
<reference evidence="1" key="2">
    <citation type="submission" date="2022-10" db="EMBL/GenBank/DDBJ databases">
        <authorList>
            <consortium name="ENA_rothamsted_submissions"/>
            <consortium name="culmorum"/>
            <person name="King R."/>
        </authorList>
    </citation>
    <scope>NUCLEOTIDE SEQUENCE</scope>
</reference>
<dbReference type="OrthoDB" id="3533395at2759"/>
<keyword evidence="2" id="KW-1185">Reference proteome</keyword>
<name>A0A9P0DFU2_PHACE</name>
<organism evidence="1 2">
    <name type="scientific">Phaedon cochleariae</name>
    <name type="common">Mustard beetle</name>
    <dbReference type="NCBI Taxonomy" id="80249"/>
    <lineage>
        <taxon>Eukaryota</taxon>
        <taxon>Metazoa</taxon>
        <taxon>Ecdysozoa</taxon>
        <taxon>Arthropoda</taxon>
        <taxon>Hexapoda</taxon>
        <taxon>Insecta</taxon>
        <taxon>Pterygota</taxon>
        <taxon>Neoptera</taxon>
        <taxon>Endopterygota</taxon>
        <taxon>Coleoptera</taxon>
        <taxon>Polyphaga</taxon>
        <taxon>Cucujiformia</taxon>
        <taxon>Chrysomeloidea</taxon>
        <taxon>Chrysomelidae</taxon>
        <taxon>Chrysomelinae</taxon>
        <taxon>Chrysomelini</taxon>
        <taxon>Phaedon</taxon>
    </lineage>
</organism>
<accession>A0A9P0DFU2</accession>
<evidence type="ECO:0000313" key="2">
    <source>
        <dbReference type="Proteomes" id="UP001153737"/>
    </source>
</evidence>
<gene>
    <name evidence="1" type="ORF">PHAECO_LOCUS1258</name>
</gene>
<dbReference type="EMBL" id="OU896707">
    <property type="protein sequence ID" value="CAH1116349.1"/>
    <property type="molecule type" value="Genomic_DNA"/>
</dbReference>
<evidence type="ECO:0000313" key="1">
    <source>
        <dbReference type="EMBL" id="CAH1116349.1"/>
    </source>
</evidence>
<proteinExistence type="predicted"/>
<dbReference type="AlphaFoldDB" id="A0A9P0DFU2"/>
<reference evidence="1" key="1">
    <citation type="submission" date="2022-01" db="EMBL/GenBank/DDBJ databases">
        <authorList>
            <person name="King R."/>
        </authorList>
    </citation>
    <scope>NUCLEOTIDE SEQUENCE</scope>
</reference>